<dbReference type="InterPro" id="IPR018755">
    <property type="entry name" value="Phage_Mu_Gp48"/>
</dbReference>
<comment type="caution">
    <text evidence="1">The sequence shown here is derived from an EMBL/GenBank/DDBJ whole genome shotgun (WGS) entry which is preliminary data.</text>
</comment>
<proteinExistence type="predicted"/>
<accession>A0ABX0JAZ5</accession>
<evidence type="ECO:0000313" key="1">
    <source>
        <dbReference type="EMBL" id="NHN31121.1"/>
    </source>
</evidence>
<reference evidence="1" key="1">
    <citation type="submission" date="2020-03" db="EMBL/GenBank/DDBJ databases">
        <title>Draft sequencing of Paenibacilllus sp. S3N08.</title>
        <authorList>
            <person name="Kim D.-U."/>
        </authorList>
    </citation>
    <scope>NUCLEOTIDE SEQUENCE</scope>
    <source>
        <strain evidence="1">S3N08</strain>
    </source>
</reference>
<protein>
    <submittedName>
        <fullName evidence="1">YmfQ family protein</fullName>
    </submittedName>
</protein>
<gene>
    <name evidence="1" type="ORF">G9U52_14880</name>
</gene>
<name>A0ABX0JAZ5_9BACL</name>
<dbReference type="EMBL" id="JAAOIW010000005">
    <property type="protein sequence ID" value="NHN31121.1"/>
    <property type="molecule type" value="Genomic_DNA"/>
</dbReference>
<organism evidence="1 2">
    <name type="scientific">Paenibacillus agricola</name>
    <dbReference type="NCBI Taxonomy" id="2716264"/>
    <lineage>
        <taxon>Bacteria</taxon>
        <taxon>Bacillati</taxon>
        <taxon>Bacillota</taxon>
        <taxon>Bacilli</taxon>
        <taxon>Bacillales</taxon>
        <taxon>Paenibacillaceae</taxon>
        <taxon>Paenibacillus</taxon>
    </lineage>
</organism>
<dbReference type="Pfam" id="PF10076">
    <property type="entry name" value="Phage_Mu_Gp48"/>
    <property type="match status" value="1"/>
</dbReference>
<dbReference type="RefSeq" id="WP_166150868.1">
    <property type="nucleotide sequence ID" value="NZ_JAAOIW010000005.1"/>
</dbReference>
<keyword evidence="2" id="KW-1185">Reference proteome</keyword>
<dbReference type="Proteomes" id="UP001165962">
    <property type="component" value="Unassembled WGS sequence"/>
</dbReference>
<evidence type="ECO:0000313" key="2">
    <source>
        <dbReference type="Proteomes" id="UP001165962"/>
    </source>
</evidence>
<sequence>MRTYEIIRADMGGYLPLYYADSAAVKNLLDRESTEVAALNADIYGVLAQFSIDTATWGLTYWERVLGIVTDESKPIGQRRGVIKSLLRGQGTVTAESLRNVAESFVNGTVEIIEQNTRGTVLVRFIDERGVPANLADVKRAIKEIIPAHLRVIFGFTYVSWADIEARGMTFNTLGGYTWDGLQPLFSLPWAELDDASMTWSEIGVYRWDEIQAVSL</sequence>